<keyword evidence="5" id="KW-0813">Transport</keyword>
<dbReference type="NCBIfam" id="TIGR00912">
    <property type="entry name" value="2A0309"/>
    <property type="match status" value="1"/>
</dbReference>
<keyword evidence="7 13" id="KW-0812">Transmembrane</keyword>
<evidence type="ECO:0000256" key="3">
    <source>
        <dbReference type="ARBA" id="ARBA00007886"/>
    </source>
</evidence>
<sequence length="747" mass="85122">MQHENFIKEFGLFSTIIATIVGVGIFSYPRQLASKVGTDGWIVAIIGGIIIYFIFYICYKSIKANEYNKFNIILEQNFGKILGGILALIFVVYSIFSISLGMRIFVEVIKMYLLEKTPTEFLIIITIFAGIYLVRNELGTLIKFNEVCFWVMFIPVILVLLCALNKTDFTNILPVFNSSIYSHLDALKSSIYSFAGIEIIYLIGPFVKNKSTITKTVLKSIVFITLFYVIIVIFSLAIFSKEQTKILLWPTITMINSINIQGAFIERWEGAIMAIWIIFYFTTFSNVYYLSSDIIKDIFKLDDIKLSSAIIAPVIYIMSLYPQNIAEVYNVGDRFIPILFLYSSVILPIIILLAGKFKKRFHSGKVMSILLICVLLTGCWDKVEIENTDLVSVVGIDAGEDIGKRKESKNVKPTDMELKKLHVTFGTPDLSKLGPDKGGISGDKYIDVDSYSIQDAISSAMLKSSRSVRFSHTKLLVLGQNLMMYPDVVKEVVDYLQREPSLNRNMYIVTSQGSSQKYVKFKTSVENSVESYILGLIENDAKSSEIVPVTLNDFLIQMSENGNSILPRIVMDNDNKNIKIAGTTAIKDFKQKGSLNEIETADIELLRGNLKGGKKMIYVDNHPVDITMDNIMRKMRMYQSKGKLSFYIYLDIEGQIKNYYTNNNILSVDKLSYIEKNFNEVISRECEQVVKFTQRDLEIDPIGFREYIEKYHPHVWKQIKGNWEEVYKNAVVNVNVDTKIRRIGVVK</sequence>
<dbReference type="PANTHER" id="PTHR34975">
    <property type="entry name" value="SPORE GERMINATION PROTEIN A2"/>
    <property type="match status" value="1"/>
</dbReference>
<keyword evidence="8" id="KW-0732">Signal</keyword>
<dbReference type="EMBL" id="CP018335">
    <property type="protein sequence ID" value="APM41028.1"/>
    <property type="molecule type" value="Genomic_DNA"/>
</dbReference>
<dbReference type="GO" id="GO:0016020">
    <property type="term" value="C:membrane"/>
    <property type="evidence" value="ECO:0007669"/>
    <property type="project" value="UniProtKB-SubCell"/>
</dbReference>
<keyword evidence="12" id="KW-0449">Lipoprotein</keyword>
<evidence type="ECO:0000256" key="6">
    <source>
        <dbReference type="ARBA" id="ARBA00022544"/>
    </source>
</evidence>
<feature type="transmembrane region" description="Helical" evidence="13">
    <location>
        <begin position="41"/>
        <end position="59"/>
    </location>
</feature>
<evidence type="ECO:0000256" key="13">
    <source>
        <dbReference type="SAM" id="Phobius"/>
    </source>
</evidence>
<evidence type="ECO:0000256" key="4">
    <source>
        <dbReference type="ARBA" id="ARBA00007998"/>
    </source>
</evidence>
<feature type="domain" description="Spore germination protein N-terminal" evidence="15">
    <location>
        <begin position="381"/>
        <end position="569"/>
    </location>
</feature>
<evidence type="ECO:0000256" key="1">
    <source>
        <dbReference type="ARBA" id="ARBA00004141"/>
    </source>
</evidence>
<evidence type="ECO:0000256" key="2">
    <source>
        <dbReference type="ARBA" id="ARBA00004635"/>
    </source>
</evidence>
<dbReference type="InterPro" id="IPR057336">
    <property type="entry name" value="GerAC_N"/>
</dbReference>
<feature type="transmembrane region" description="Helical" evidence="13">
    <location>
        <begin position="186"/>
        <end position="204"/>
    </location>
</feature>
<comment type="subcellular location">
    <subcellularLocation>
        <location evidence="2">Membrane</location>
        <topology evidence="2">Lipid-anchor</topology>
    </subcellularLocation>
    <subcellularLocation>
        <location evidence="1">Membrane</location>
        <topology evidence="1">Multi-pass membrane protein</topology>
    </subcellularLocation>
</comment>
<feature type="transmembrane region" description="Helical" evidence="13">
    <location>
        <begin position="12"/>
        <end position="29"/>
    </location>
</feature>
<feature type="transmembrane region" description="Helical" evidence="13">
    <location>
        <begin position="118"/>
        <end position="135"/>
    </location>
</feature>
<evidence type="ECO:0000256" key="9">
    <source>
        <dbReference type="ARBA" id="ARBA00022989"/>
    </source>
</evidence>
<dbReference type="Gene3D" id="3.30.300.210">
    <property type="entry name" value="Nutrient germinant receptor protein C, domain 3"/>
    <property type="match status" value="1"/>
</dbReference>
<gene>
    <name evidence="16" type="ORF">BS101_21140</name>
</gene>
<dbReference type="Proteomes" id="UP000184604">
    <property type="component" value="Chromosome"/>
</dbReference>
<feature type="transmembrane region" description="Helical" evidence="13">
    <location>
        <begin position="335"/>
        <end position="354"/>
    </location>
</feature>
<feature type="transmembrane region" description="Helical" evidence="13">
    <location>
        <begin position="303"/>
        <end position="323"/>
    </location>
</feature>
<feature type="transmembrane region" description="Helical" evidence="13">
    <location>
        <begin position="147"/>
        <end position="166"/>
    </location>
</feature>
<keyword evidence="10 13" id="KW-0472">Membrane</keyword>
<name>A0A1L5FDC7_CLOKL</name>
<evidence type="ECO:0000256" key="12">
    <source>
        <dbReference type="ARBA" id="ARBA00023288"/>
    </source>
</evidence>
<evidence type="ECO:0000256" key="11">
    <source>
        <dbReference type="ARBA" id="ARBA00023139"/>
    </source>
</evidence>
<protein>
    <submittedName>
        <fullName evidence="16">Spore gernimation protein</fullName>
    </submittedName>
</protein>
<dbReference type="Gene3D" id="1.20.1740.10">
    <property type="entry name" value="Amino acid/polyamine transporter I"/>
    <property type="match status" value="1"/>
</dbReference>
<keyword evidence="6" id="KW-0309">Germination</keyword>
<feature type="transmembrane region" description="Helical" evidence="13">
    <location>
        <begin position="80"/>
        <end position="106"/>
    </location>
</feature>
<evidence type="ECO:0000313" key="16">
    <source>
        <dbReference type="EMBL" id="APM41028.1"/>
    </source>
</evidence>
<organism evidence="16 17">
    <name type="scientific">Clostridium kluyveri</name>
    <dbReference type="NCBI Taxonomy" id="1534"/>
    <lineage>
        <taxon>Bacteria</taxon>
        <taxon>Bacillati</taxon>
        <taxon>Bacillota</taxon>
        <taxon>Clostridia</taxon>
        <taxon>Eubacteriales</taxon>
        <taxon>Clostridiaceae</taxon>
        <taxon>Clostridium</taxon>
    </lineage>
</organism>
<dbReference type="InterPro" id="IPR008844">
    <property type="entry name" value="Spore_GerAC-like"/>
</dbReference>
<keyword evidence="9 13" id="KW-1133">Transmembrane helix</keyword>
<dbReference type="InterPro" id="IPR038501">
    <property type="entry name" value="Spore_GerAC_C_sf"/>
</dbReference>
<accession>A0A1L5FDC7</accession>
<evidence type="ECO:0000259" key="15">
    <source>
        <dbReference type="Pfam" id="PF25198"/>
    </source>
</evidence>
<evidence type="ECO:0000256" key="5">
    <source>
        <dbReference type="ARBA" id="ARBA00022448"/>
    </source>
</evidence>
<evidence type="ECO:0000256" key="8">
    <source>
        <dbReference type="ARBA" id="ARBA00022729"/>
    </source>
</evidence>
<evidence type="ECO:0000259" key="14">
    <source>
        <dbReference type="Pfam" id="PF05504"/>
    </source>
</evidence>
<evidence type="ECO:0000256" key="10">
    <source>
        <dbReference type="ARBA" id="ARBA00023136"/>
    </source>
</evidence>
<dbReference type="PANTHER" id="PTHR34975:SF2">
    <property type="entry name" value="SPORE GERMINATION PROTEIN A2"/>
    <property type="match status" value="1"/>
</dbReference>
<dbReference type="NCBIfam" id="TIGR02887">
    <property type="entry name" value="spore_ger_x_C"/>
    <property type="match status" value="1"/>
</dbReference>
<dbReference type="OrthoDB" id="2569624at2"/>
<feature type="transmembrane region" description="Helical" evidence="13">
    <location>
        <begin position="271"/>
        <end position="291"/>
    </location>
</feature>
<dbReference type="AlphaFoldDB" id="A0A1L5FDC7"/>
<dbReference type="Pfam" id="PF03845">
    <property type="entry name" value="Spore_permease"/>
    <property type="match status" value="1"/>
</dbReference>
<feature type="domain" description="Spore germination GerAC-like C-terminal" evidence="14">
    <location>
        <begin position="582"/>
        <end position="744"/>
    </location>
</feature>
<proteinExistence type="inferred from homology"/>
<keyword evidence="11" id="KW-0564">Palmitate</keyword>
<dbReference type="Pfam" id="PF05504">
    <property type="entry name" value="Spore_GerAC"/>
    <property type="match status" value="1"/>
</dbReference>
<dbReference type="GO" id="GO:0009847">
    <property type="term" value="P:spore germination"/>
    <property type="evidence" value="ECO:0007669"/>
    <property type="project" value="InterPro"/>
</dbReference>
<dbReference type="RefSeq" id="WP_073540753.1">
    <property type="nucleotide sequence ID" value="NZ_CP018335.1"/>
</dbReference>
<evidence type="ECO:0000313" key="17">
    <source>
        <dbReference type="Proteomes" id="UP000184604"/>
    </source>
</evidence>
<evidence type="ECO:0000256" key="7">
    <source>
        <dbReference type="ARBA" id="ARBA00022692"/>
    </source>
</evidence>
<dbReference type="InterPro" id="IPR046953">
    <property type="entry name" value="Spore_GerAC-like_C"/>
</dbReference>
<dbReference type="InterPro" id="IPR004761">
    <property type="entry name" value="Spore_GerAB"/>
</dbReference>
<comment type="similarity">
    <text evidence="3">Belongs to the GerABKC lipoprotein family.</text>
</comment>
<feature type="transmembrane region" description="Helical" evidence="13">
    <location>
        <begin position="216"/>
        <end position="239"/>
    </location>
</feature>
<reference evidence="16 17" key="1">
    <citation type="submission" date="2016-12" db="EMBL/GenBank/DDBJ databases">
        <title>Complete genome sequence of Clostridium kluyveri JZZ isolated from the pit mud of a Chinese flavor liquor-making factory.</title>
        <authorList>
            <person name="Wang Y."/>
        </authorList>
    </citation>
    <scope>NUCLEOTIDE SEQUENCE [LARGE SCALE GENOMIC DNA]</scope>
    <source>
        <strain evidence="16 17">JZZ</strain>
    </source>
</reference>
<dbReference type="Pfam" id="PF25198">
    <property type="entry name" value="Spore_GerAC_N"/>
    <property type="match status" value="1"/>
</dbReference>
<comment type="similarity">
    <text evidence="4">Belongs to the amino acid-polyamine-organocation (APC) superfamily. Spore germination protein (SGP) (TC 2.A.3.9) family.</text>
</comment>